<evidence type="ECO:0000313" key="1">
    <source>
        <dbReference type="EMBL" id="CAF1498365.1"/>
    </source>
</evidence>
<proteinExistence type="predicted"/>
<organism evidence="1 2">
    <name type="scientific">Rotaria magnacalcarata</name>
    <dbReference type="NCBI Taxonomy" id="392030"/>
    <lineage>
        <taxon>Eukaryota</taxon>
        <taxon>Metazoa</taxon>
        <taxon>Spiralia</taxon>
        <taxon>Gnathifera</taxon>
        <taxon>Rotifera</taxon>
        <taxon>Eurotatoria</taxon>
        <taxon>Bdelloidea</taxon>
        <taxon>Philodinida</taxon>
        <taxon>Philodinidae</taxon>
        <taxon>Rotaria</taxon>
    </lineage>
</organism>
<reference evidence="1" key="1">
    <citation type="submission" date="2021-02" db="EMBL/GenBank/DDBJ databases">
        <authorList>
            <person name="Nowell W R."/>
        </authorList>
    </citation>
    <scope>NUCLEOTIDE SEQUENCE</scope>
</reference>
<dbReference type="OrthoDB" id="9994580at2759"/>
<dbReference type="EMBL" id="CAJNOW010006826">
    <property type="protein sequence ID" value="CAF1498365.1"/>
    <property type="molecule type" value="Genomic_DNA"/>
</dbReference>
<gene>
    <name evidence="1" type="ORF">KQP761_LOCUS14493</name>
</gene>
<comment type="caution">
    <text evidence="1">The sequence shown here is derived from an EMBL/GenBank/DDBJ whole genome shotgun (WGS) entry which is preliminary data.</text>
</comment>
<name>A0A815SWE5_9BILA</name>
<sequence length="489" mass="56999">MSRGLCHCCQQNLCLQHFSEYNKLSISHLNQFNNETNILDDRLKTLNIFKIIGNSRRKLEQWREDCYTKIDLFFEQKCQELDRLANEKVNRQRDELNRIQMKLTEFNNAQQTTRQDIDLLISRMSQIRSSIMDLEETCFKITTHPLILNDTFIDIKKTNEHDVNLSSLSHTYKAIHRPEGGFQSLACDGQHLLIHQHPNLCLFDRDANIVTQTVWSYGEIHEMCWSVTLGQFIVLGANSIFCINENTMSIQEVDTIRELDWISCTCSETVLFVATNECASSIMEYILFPAIEFVRERKHPLVCKKDEFIVGVVYNNANLALMVWISCTCSETVLFVATNECASSIVEYILFPAIEFVRERKHPLVCKKDEFIVGVVYNNANLALMVMNMFKKSIHMELRNAKTLDRIWLFQPDIVCTQKITFRCCSLTCDQWLIVDYETGRLLQITKDGKIKETIKYYPCPYRAILFDQNKLVLSGMNGVHLHTIHWHE</sequence>
<evidence type="ECO:0000313" key="2">
    <source>
        <dbReference type="Proteomes" id="UP000663834"/>
    </source>
</evidence>
<protein>
    <submittedName>
        <fullName evidence="1">Uncharacterized protein</fullName>
    </submittedName>
</protein>
<dbReference type="AlphaFoldDB" id="A0A815SWE5"/>
<accession>A0A815SWE5</accession>
<dbReference type="Proteomes" id="UP000663834">
    <property type="component" value="Unassembled WGS sequence"/>
</dbReference>